<dbReference type="GO" id="GO:0032452">
    <property type="term" value="F:histone demethylase activity"/>
    <property type="evidence" value="ECO:0007669"/>
    <property type="project" value="TreeGrafter"/>
</dbReference>
<protein>
    <submittedName>
        <fullName evidence="2">JmjC domain, hydroxylase-domain-containing protein</fullName>
    </submittedName>
</protein>
<dbReference type="PROSITE" id="PS51184">
    <property type="entry name" value="JMJC"/>
    <property type="match status" value="1"/>
</dbReference>
<keyword evidence="3" id="KW-1185">Reference proteome</keyword>
<comment type="caution">
    <text evidence="2">The sequence shown here is derived from an EMBL/GenBank/DDBJ whole genome shotgun (WGS) entry which is preliminary data.</text>
</comment>
<dbReference type="AlphaFoldDB" id="A0AAJ0HKC0"/>
<dbReference type="EMBL" id="JAUIQD010000003">
    <property type="protein sequence ID" value="KAK3356358.1"/>
    <property type="molecule type" value="Genomic_DNA"/>
</dbReference>
<dbReference type="Pfam" id="PF02373">
    <property type="entry name" value="JmjC"/>
    <property type="match status" value="1"/>
</dbReference>
<dbReference type="SUPFAM" id="SSF51197">
    <property type="entry name" value="Clavaminate synthase-like"/>
    <property type="match status" value="1"/>
</dbReference>
<evidence type="ECO:0000259" key="1">
    <source>
        <dbReference type="PROSITE" id="PS51184"/>
    </source>
</evidence>
<gene>
    <name evidence="2" type="ORF">B0T25DRAFT_431194</name>
</gene>
<sequence>GPGDLKVLVFMPTTEQFDDLSDGAKAGKPHIIACADALGAREAGAFVIETPESARMPLPEQYLGPRECTRYVPKDLGCGFWRMQTCKKKAAFGPLPRGASLSVEEAEAGMKDLLQRTWEHGNVHYETDIPACTEEERRAAGLPSKSHVAKIRGNQLERTACTIDGIHTPTAYRGTPFAPFQWHVENFWLMSVNALHSGEKIWYWSEPSSLAAIDAVFQERPLLGKPSHDHYLGHEALFGGTDHLRQQGIAIRCFKQKEGQVMVTYPRVLHSGFSVTDTLAEAINYADETWDTTGYRPCTEKC</sequence>
<name>A0AAJ0HKC0_9PEZI</name>
<dbReference type="InterPro" id="IPR003347">
    <property type="entry name" value="JmjC_dom"/>
</dbReference>
<feature type="domain" description="JmjC" evidence="1">
    <location>
        <begin position="131"/>
        <end position="302"/>
    </location>
</feature>
<dbReference type="GO" id="GO:0000785">
    <property type="term" value="C:chromatin"/>
    <property type="evidence" value="ECO:0007669"/>
    <property type="project" value="TreeGrafter"/>
</dbReference>
<reference evidence="2" key="1">
    <citation type="journal article" date="2023" name="Mol. Phylogenet. Evol.">
        <title>Genome-scale phylogeny and comparative genomics of the fungal order Sordariales.</title>
        <authorList>
            <person name="Hensen N."/>
            <person name="Bonometti L."/>
            <person name="Westerberg I."/>
            <person name="Brannstrom I.O."/>
            <person name="Guillou S."/>
            <person name="Cros-Aarteil S."/>
            <person name="Calhoun S."/>
            <person name="Haridas S."/>
            <person name="Kuo A."/>
            <person name="Mondo S."/>
            <person name="Pangilinan J."/>
            <person name="Riley R."/>
            <person name="LaButti K."/>
            <person name="Andreopoulos B."/>
            <person name="Lipzen A."/>
            <person name="Chen C."/>
            <person name="Yan M."/>
            <person name="Daum C."/>
            <person name="Ng V."/>
            <person name="Clum A."/>
            <person name="Steindorff A."/>
            <person name="Ohm R.A."/>
            <person name="Martin F."/>
            <person name="Silar P."/>
            <person name="Natvig D.O."/>
            <person name="Lalanne C."/>
            <person name="Gautier V."/>
            <person name="Ament-Velasquez S.L."/>
            <person name="Kruys A."/>
            <person name="Hutchinson M.I."/>
            <person name="Powell A.J."/>
            <person name="Barry K."/>
            <person name="Miller A.N."/>
            <person name="Grigoriev I.V."/>
            <person name="Debuchy R."/>
            <person name="Gladieux P."/>
            <person name="Hiltunen Thoren M."/>
            <person name="Johannesson H."/>
        </authorList>
    </citation>
    <scope>NUCLEOTIDE SEQUENCE</scope>
    <source>
        <strain evidence="2">CBS 955.72</strain>
    </source>
</reference>
<feature type="non-terminal residue" evidence="2">
    <location>
        <position position="302"/>
    </location>
</feature>
<proteinExistence type="predicted"/>
<organism evidence="2 3">
    <name type="scientific">Lasiosphaeria hispida</name>
    <dbReference type="NCBI Taxonomy" id="260671"/>
    <lineage>
        <taxon>Eukaryota</taxon>
        <taxon>Fungi</taxon>
        <taxon>Dikarya</taxon>
        <taxon>Ascomycota</taxon>
        <taxon>Pezizomycotina</taxon>
        <taxon>Sordariomycetes</taxon>
        <taxon>Sordariomycetidae</taxon>
        <taxon>Sordariales</taxon>
        <taxon>Lasiosphaeriaceae</taxon>
        <taxon>Lasiosphaeria</taxon>
    </lineage>
</organism>
<dbReference type="GO" id="GO:0005634">
    <property type="term" value="C:nucleus"/>
    <property type="evidence" value="ECO:0007669"/>
    <property type="project" value="TreeGrafter"/>
</dbReference>
<dbReference type="Gene3D" id="2.60.120.650">
    <property type="entry name" value="Cupin"/>
    <property type="match status" value="1"/>
</dbReference>
<dbReference type="SMART" id="SM00558">
    <property type="entry name" value="JmjC"/>
    <property type="match status" value="1"/>
</dbReference>
<evidence type="ECO:0000313" key="3">
    <source>
        <dbReference type="Proteomes" id="UP001275084"/>
    </source>
</evidence>
<feature type="non-terminal residue" evidence="2">
    <location>
        <position position="1"/>
    </location>
</feature>
<dbReference type="PANTHER" id="PTHR10694">
    <property type="entry name" value="LYSINE-SPECIFIC DEMETHYLASE"/>
    <property type="match status" value="1"/>
</dbReference>
<reference evidence="2" key="2">
    <citation type="submission" date="2023-06" db="EMBL/GenBank/DDBJ databases">
        <authorList>
            <consortium name="Lawrence Berkeley National Laboratory"/>
            <person name="Haridas S."/>
            <person name="Hensen N."/>
            <person name="Bonometti L."/>
            <person name="Westerberg I."/>
            <person name="Brannstrom I.O."/>
            <person name="Guillou S."/>
            <person name="Cros-Aarteil S."/>
            <person name="Calhoun S."/>
            <person name="Kuo A."/>
            <person name="Mondo S."/>
            <person name="Pangilinan J."/>
            <person name="Riley R."/>
            <person name="Labutti K."/>
            <person name="Andreopoulos B."/>
            <person name="Lipzen A."/>
            <person name="Chen C."/>
            <person name="Yanf M."/>
            <person name="Daum C."/>
            <person name="Ng V."/>
            <person name="Clum A."/>
            <person name="Steindorff A."/>
            <person name="Ohm R."/>
            <person name="Martin F."/>
            <person name="Silar P."/>
            <person name="Natvig D."/>
            <person name="Lalanne C."/>
            <person name="Gautier V."/>
            <person name="Ament-Velasquez S.L."/>
            <person name="Kruys A."/>
            <person name="Hutchinson M.I."/>
            <person name="Powell A.J."/>
            <person name="Barry K."/>
            <person name="Miller A.N."/>
            <person name="Grigoriev I.V."/>
            <person name="Debuchy R."/>
            <person name="Gladieux P."/>
            <person name="Thoren M.H."/>
            <person name="Johannesson H."/>
        </authorList>
    </citation>
    <scope>NUCLEOTIDE SEQUENCE</scope>
    <source>
        <strain evidence="2">CBS 955.72</strain>
    </source>
</reference>
<accession>A0AAJ0HKC0</accession>
<dbReference type="GO" id="GO:0010468">
    <property type="term" value="P:regulation of gene expression"/>
    <property type="evidence" value="ECO:0007669"/>
    <property type="project" value="TreeGrafter"/>
</dbReference>
<evidence type="ECO:0000313" key="2">
    <source>
        <dbReference type="EMBL" id="KAK3356358.1"/>
    </source>
</evidence>
<dbReference type="Proteomes" id="UP001275084">
    <property type="component" value="Unassembled WGS sequence"/>
</dbReference>